<dbReference type="InterPro" id="IPR011009">
    <property type="entry name" value="Kinase-like_dom_sf"/>
</dbReference>
<dbReference type="PANTHER" id="PTHR43642:SF1">
    <property type="entry name" value="HYBRID SIGNAL TRANSDUCTION HISTIDINE KINASE G"/>
    <property type="match status" value="1"/>
</dbReference>
<organism evidence="4 5">
    <name type="scientific">Salinarimonas soli</name>
    <dbReference type="NCBI Taxonomy" id="1638099"/>
    <lineage>
        <taxon>Bacteria</taxon>
        <taxon>Pseudomonadati</taxon>
        <taxon>Pseudomonadota</taxon>
        <taxon>Alphaproteobacteria</taxon>
        <taxon>Hyphomicrobiales</taxon>
        <taxon>Salinarimonadaceae</taxon>
        <taxon>Salinarimonas</taxon>
    </lineage>
</organism>
<dbReference type="InterPro" id="IPR011495">
    <property type="entry name" value="Sig_transdc_His_kin_sub2_dim/P"/>
</dbReference>
<proteinExistence type="predicted"/>
<dbReference type="SMART" id="SM00220">
    <property type="entry name" value="S_TKc"/>
    <property type="match status" value="1"/>
</dbReference>
<dbReference type="PROSITE" id="PS50011">
    <property type="entry name" value="PROTEIN_KINASE_DOM"/>
    <property type="match status" value="1"/>
</dbReference>
<dbReference type="Gene3D" id="3.40.50.300">
    <property type="entry name" value="P-loop containing nucleotide triphosphate hydrolases"/>
    <property type="match status" value="1"/>
</dbReference>
<dbReference type="CDD" id="cd14014">
    <property type="entry name" value="STKc_PknB_like"/>
    <property type="match status" value="1"/>
</dbReference>
<dbReference type="SUPFAM" id="SSF52540">
    <property type="entry name" value="P-loop containing nucleoside triphosphate hydrolases"/>
    <property type="match status" value="1"/>
</dbReference>
<dbReference type="InterPro" id="IPR036890">
    <property type="entry name" value="HATPase_C_sf"/>
</dbReference>
<dbReference type="InterPro" id="IPR003594">
    <property type="entry name" value="HATPase_dom"/>
</dbReference>
<dbReference type="InterPro" id="IPR008266">
    <property type="entry name" value="Tyr_kinase_AS"/>
</dbReference>
<dbReference type="EMBL" id="VUOA01000014">
    <property type="protein sequence ID" value="KAA2238268.1"/>
    <property type="molecule type" value="Genomic_DNA"/>
</dbReference>
<feature type="coiled-coil region" evidence="1">
    <location>
        <begin position="767"/>
        <end position="794"/>
    </location>
</feature>
<dbReference type="Pfam" id="PF02518">
    <property type="entry name" value="HATPase_c"/>
    <property type="match status" value="1"/>
</dbReference>
<keyword evidence="5" id="KW-1185">Reference proteome</keyword>
<dbReference type="InterPro" id="IPR003018">
    <property type="entry name" value="GAF"/>
</dbReference>
<keyword evidence="1" id="KW-0175">Coiled coil</keyword>
<dbReference type="InterPro" id="IPR041664">
    <property type="entry name" value="AAA_16"/>
</dbReference>
<name>A0A5B2VI19_9HYPH</name>
<dbReference type="RefSeq" id="WP_149816216.1">
    <property type="nucleotide sequence ID" value="NZ_VUOA01000014.1"/>
</dbReference>
<dbReference type="InterPro" id="IPR027417">
    <property type="entry name" value="P-loop_NTPase"/>
</dbReference>
<dbReference type="GO" id="GO:0005524">
    <property type="term" value="F:ATP binding"/>
    <property type="evidence" value="ECO:0007669"/>
    <property type="project" value="InterPro"/>
</dbReference>
<dbReference type="SMART" id="SM00387">
    <property type="entry name" value="HATPase_c"/>
    <property type="match status" value="1"/>
</dbReference>
<dbReference type="Proteomes" id="UP000323142">
    <property type="component" value="Unassembled WGS sequence"/>
</dbReference>
<dbReference type="OrthoDB" id="9789238at2"/>
<dbReference type="Pfam" id="PF07568">
    <property type="entry name" value="HisKA_2"/>
    <property type="match status" value="1"/>
</dbReference>
<dbReference type="GO" id="GO:0004672">
    <property type="term" value="F:protein kinase activity"/>
    <property type="evidence" value="ECO:0007669"/>
    <property type="project" value="InterPro"/>
</dbReference>
<dbReference type="SMART" id="SM00065">
    <property type="entry name" value="GAF"/>
    <property type="match status" value="1"/>
</dbReference>
<accession>A0A5B2VI19</accession>
<dbReference type="SUPFAM" id="SSF55874">
    <property type="entry name" value="ATPase domain of HSP90 chaperone/DNA topoisomerase II/histidine kinase"/>
    <property type="match status" value="1"/>
</dbReference>
<dbReference type="PANTHER" id="PTHR43642">
    <property type="entry name" value="HYBRID SIGNAL TRANSDUCTION HISTIDINE KINASE G"/>
    <property type="match status" value="1"/>
</dbReference>
<dbReference type="SUPFAM" id="SSF55781">
    <property type="entry name" value="GAF domain-like"/>
    <property type="match status" value="1"/>
</dbReference>
<protein>
    <submittedName>
        <fullName evidence="4">AAA family ATPase</fullName>
    </submittedName>
</protein>
<evidence type="ECO:0000313" key="4">
    <source>
        <dbReference type="EMBL" id="KAA2238268.1"/>
    </source>
</evidence>
<sequence length="1756" mass="191938">MDLTGYALHPVWADDQAVLYRATAPGGAASLLVRAPRTEECLRGLRRECALAAELGPGWAAQPVGMAMVDGAPALALRDAGEPLESRLSGPLPLGEALPLAIAIVGAVRQMHACGLVHRDLRPANILLAPDGTVRLSGFGLASSLPRQRQALLSPERLGSDLAYMAPEQSGRMNRSVDSRTDLYALGATLYRMLAGTTVFTAADPLEWIHCHIARKPPPLSARVRGIPKAVEAIVTKLLAKIGEERYQTAAGLEHDLRRCLDALATGGRIETFRLGESDLPDRFILPERLYGREAEIRSLVGAFERVALNGEPEIVLVSGYPGIGKSSLVSELHKVLVPARGLFAAGKFDQFIRDIPYATLAQAFGGLVQEILGKGNDELEHWRRALLKALAANGQLVVNLIPDLALIIGEQPPVPDLPPQDRQNRFHLIFRRFLGVFAQADHPLVLFLDDLQWVDPASLELLENILSEADTRHVLLVGVYRDNEVSPIHPLVRALGRIRRVRHAEEIVLAGLKLYDVVSFLRDALLAPPERVRPLAELVFGKTGGNPFFLIQFLLALVDEGLLVFDRVARAWAWDLAQVRAKGITDNVVDLMADKLTRFPPRALQVVQALACLGVAAPASILSAVLDEPEERLHRALREVVHAELLIRNGETYAFSHDRVQEAAYALLEEPERVALHHRIGRVLAARLSDPGQDAGIFDVVNQLNRGAALLAVQAERDEVARLNLVAGIRAKTSVAYGSALTYFAAAHGLLAADSWDARYRLTFDVAFNEAECDFLTGNLARAEERLTLLLRRARAIGDLASVARVAIALQFTVGRNDEGVRIGLEYLRRVGIEWSVTPTEADVANEYGPIFAFAETYPVETLVDLPRMEDPDLRCTMSVLASLQTPAFFTNRDFWCLVVGRMTNLSLRHGNCDASTFAYSLMPLVLSTVFDDRDLGFRFGQVGYTLVEQRDFKALRARVYALYGTLIVPWTRSLQESIDFNRRAFDAALEAGDRIYGTWACSMLTGLLLCCGKPLPDIRPEIDTGLQLARAAWYGYIADILTAQSRFVRAMRGPLADPPPAGDVDVDGIGIESDLVTDPERSIRGCRYWIYKLQACFFLRDLEGAWEAASRAGETIATIPLYFERAEFHFYAALTGAALSAGPGDAGFEALAGHHHALGEIARQSPRNLMERLAVLAAEIARLEGRGLDAQRLYEDAIEGARREGFIHIEGLANELAGRFHAERGLRTITDVFLRNARACYLRWGANRCVERLERDYPLLREFNAVREDGPLAGSDRLDLATVIRVSNAISSRIDSGTLITNLLGTALEHSGASRGVLVLLDEGRMRVRAEANAGDEALEVRLLDEEPSPDMLPLSTLRYCARTRQTFVLADAALDRSGAADEYLAARNPRALLCLPLVRQEDLVGILYLENRLTPNVFGLSRLPVLRLIAFQAATSLENARLYGELRRASADKDVLLKEVHHRVKNNLQLVSSLLNLQAMTCEDAKAASGFIASRNRVRSMALVHENLYRTGDFASVSISKHVSALCSQLMRAYGLPNGGVELEARIEDIELDLDLAIPIGLIVNELVSNALKHAFPEQRRGRIEVSLRMLDADRCLLAIKDDGVGLRVPFDANHPGTMGMQLIADLAEQVQGSVAVETGRGTSFEIIFGIHGIAGRAHPPDTSGPGGEAPAKAGPSERAGDVAQAAPFKDLERVKGAEPSSSAWNADNRANHSAGDPPLASKEALNNLCFSREPSTPASCPPSMPVVSWGDA</sequence>
<evidence type="ECO:0000256" key="1">
    <source>
        <dbReference type="SAM" id="Coils"/>
    </source>
</evidence>
<feature type="region of interest" description="Disordered" evidence="2">
    <location>
        <begin position="1659"/>
        <end position="1756"/>
    </location>
</feature>
<gene>
    <name evidence="4" type="ORF">F0L46_06375</name>
</gene>
<dbReference type="Gene3D" id="1.10.510.10">
    <property type="entry name" value="Transferase(Phosphotransferase) domain 1"/>
    <property type="match status" value="1"/>
</dbReference>
<reference evidence="4 5" key="1">
    <citation type="submission" date="2019-09" db="EMBL/GenBank/DDBJ databases">
        <title>Salinarimonas rosea gen. nov., sp. nov., a new member of the a-2 subgroup of the Proteobacteria.</title>
        <authorList>
            <person name="Liu J."/>
        </authorList>
    </citation>
    <scope>NUCLEOTIDE SEQUENCE [LARGE SCALE GENOMIC DNA]</scope>
    <source>
        <strain evidence="4 5">BN140002</strain>
    </source>
</reference>
<dbReference type="SUPFAM" id="SSF56112">
    <property type="entry name" value="Protein kinase-like (PK-like)"/>
    <property type="match status" value="1"/>
</dbReference>
<dbReference type="InterPro" id="IPR029016">
    <property type="entry name" value="GAF-like_dom_sf"/>
</dbReference>
<reference evidence="4 5" key="2">
    <citation type="submission" date="2019-09" db="EMBL/GenBank/DDBJ databases">
        <authorList>
            <person name="Jin C."/>
        </authorList>
    </citation>
    <scope>NUCLEOTIDE SEQUENCE [LARGE SCALE GENOMIC DNA]</scope>
    <source>
        <strain evidence="4 5">BN140002</strain>
    </source>
</reference>
<dbReference type="InterPro" id="IPR000719">
    <property type="entry name" value="Prot_kinase_dom"/>
</dbReference>
<feature type="domain" description="Protein kinase" evidence="3">
    <location>
        <begin position="1"/>
        <end position="258"/>
    </location>
</feature>
<comment type="caution">
    <text evidence="4">The sequence shown here is derived from an EMBL/GenBank/DDBJ whole genome shotgun (WGS) entry which is preliminary data.</text>
</comment>
<dbReference type="Pfam" id="PF13191">
    <property type="entry name" value="AAA_16"/>
    <property type="match status" value="1"/>
</dbReference>
<dbReference type="Gene3D" id="3.30.565.10">
    <property type="entry name" value="Histidine kinase-like ATPase, C-terminal domain"/>
    <property type="match status" value="1"/>
</dbReference>
<evidence type="ECO:0000256" key="2">
    <source>
        <dbReference type="SAM" id="MobiDB-lite"/>
    </source>
</evidence>
<dbReference type="Pfam" id="PF01590">
    <property type="entry name" value="GAF"/>
    <property type="match status" value="1"/>
</dbReference>
<evidence type="ECO:0000259" key="3">
    <source>
        <dbReference type="PROSITE" id="PS50011"/>
    </source>
</evidence>
<dbReference type="Gene3D" id="3.30.450.40">
    <property type="match status" value="1"/>
</dbReference>
<dbReference type="PROSITE" id="PS00109">
    <property type="entry name" value="PROTEIN_KINASE_TYR"/>
    <property type="match status" value="1"/>
</dbReference>
<evidence type="ECO:0000313" key="5">
    <source>
        <dbReference type="Proteomes" id="UP000323142"/>
    </source>
</evidence>
<dbReference type="Pfam" id="PF00069">
    <property type="entry name" value="Pkinase"/>
    <property type="match status" value="1"/>
</dbReference>
<dbReference type="InterPro" id="IPR053159">
    <property type="entry name" value="Hybrid_Histidine_Kinase"/>
</dbReference>